<sequence>MLKEKTYDELIVSTCRILKLGPNEFRVTDKNLFTKNPKFPLCDILLKLDFAYSLEYLLSLWEDITKQEARFIFKNTGGAVSMSCYLHAPIKVEHPNTVKECNILNVNECLSVCLHDIEAMKPSSCGVLTKCIIRRNRDSAFIIEFVAFGPESETEYIALLKAIFLKKTFLERQNVEKNKVVRQIKRPPKIQTKANGIMTSYKNIKQTRNKKETTLFYCRVLHFAYKNKVIVFFSVIVFLCLCYVFLKTLALPVTISLM</sequence>
<dbReference type="GeneID" id="27912112"/>
<feature type="transmembrane region" description="Helical" evidence="9">
    <location>
        <begin position="229"/>
        <end position="255"/>
    </location>
</feature>
<keyword evidence="4" id="KW-1043">Host membrane</keyword>
<evidence type="ECO:0000256" key="6">
    <source>
        <dbReference type="ARBA" id="ARBA00022989"/>
    </source>
</evidence>
<evidence type="ECO:0000256" key="4">
    <source>
        <dbReference type="ARBA" id="ARBA00022870"/>
    </source>
</evidence>
<dbReference type="InterPro" id="IPR007626">
    <property type="entry name" value="Herpesvirus_viron_egress-type"/>
</dbReference>
<evidence type="ECO:0000256" key="5">
    <source>
        <dbReference type="ARBA" id="ARBA00022921"/>
    </source>
</evidence>
<proteinExistence type="inferred from homology"/>
<keyword evidence="1" id="KW-0597">Phosphoprotein</keyword>
<evidence type="ECO:0000256" key="3">
    <source>
        <dbReference type="ARBA" id="ARBA00022692"/>
    </source>
</evidence>
<evidence type="ECO:0000313" key="11">
    <source>
        <dbReference type="Proteomes" id="UP000202843"/>
    </source>
</evidence>
<dbReference type="HAMAP" id="MF_04024">
    <property type="entry name" value="HSV_NEC2"/>
    <property type="match status" value="1"/>
</dbReference>
<comment type="subcellular location">
    <subcellularLocation>
        <location evidence="8">Host nucleus inner membrane</location>
        <topology evidence="8">Single-pass membrane protein</topology>
    </subcellularLocation>
</comment>
<reference evidence="10 11" key="1">
    <citation type="journal article" date="2016" name="J. Virol.">
        <title>Complete Unique Genome Sequence, Expression Profile, and Salivary Gland Tissue Tropism of the Herpesvirus 7 Homolog in Pigtailed Macaques.</title>
        <authorList>
            <person name="Staheli J.P."/>
            <person name="Dyen M.R."/>
            <person name="Basom R."/>
            <person name="Fitzgibbon M."/>
            <person name="Barcy S."/>
        </authorList>
    </citation>
    <scope>NUCLEOTIDE SEQUENCE [LARGE SCALE GENOMIC DNA]</scope>
</reference>
<gene>
    <name evidence="10" type="primary">U34</name>
</gene>
<evidence type="ECO:0000256" key="1">
    <source>
        <dbReference type="ARBA" id="ARBA00022553"/>
    </source>
</evidence>
<dbReference type="GO" id="GO:0044201">
    <property type="term" value="C:host cell nuclear inner membrane"/>
    <property type="evidence" value="ECO:0007669"/>
    <property type="project" value="UniProtKB-SubCell"/>
</dbReference>
<evidence type="ECO:0000256" key="9">
    <source>
        <dbReference type="SAM" id="Phobius"/>
    </source>
</evidence>
<evidence type="ECO:0000256" key="2">
    <source>
        <dbReference type="ARBA" id="ARBA00022562"/>
    </source>
</evidence>
<dbReference type="OrthoDB" id="12689at10239"/>
<keyword evidence="6 9" id="KW-1133">Transmembrane helix</keyword>
<keyword evidence="7 9" id="KW-0472">Membrane</keyword>
<keyword evidence="5" id="KW-0426">Late protein</keyword>
<organism evidence="10 11">
    <name type="scientific">macacine betaherpesvirus 9</name>
    <dbReference type="NCBI Taxonomy" id="2560568"/>
    <lineage>
        <taxon>Viruses</taxon>
        <taxon>Duplodnaviria</taxon>
        <taxon>Heunggongvirae</taxon>
        <taxon>Peploviricota</taxon>
        <taxon>Herviviricetes</taxon>
        <taxon>Herpesvirales</taxon>
        <taxon>Orthoherpesviridae</taxon>
        <taxon>Betaherpesvirinae</taxon>
        <taxon>Roseolovirus</taxon>
        <taxon>Roseolovirus macacinebeta9</taxon>
    </lineage>
</organism>
<accession>A0A191S3V3</accession>
<dbReference type="RefSeq" id="YP_009253938.1">
    <property type="nucleotide sequence ID" value="NC_030200.1"/>
</dbReference>
<evidence type="ECO:0000256" key="8">
    <source>
        <dbReference type="ARBA" id="ARBA00043948"/>
    </source>
</evidence>
<dbReference type="Proteomes" id="UP000202843">
    <property type="component" value="Segment"/>
</dbReference>
<keyword evidence="2" id="KW-1048">Host nucleus</keyword>
<keyword evidence="3 9" id="KW-0812">Transmembrane</keyword>
<protein>
    <submittedName>
        <fullName evidence="10">Nuclear egress membrane protein</fullName>
    </submittedName>
</protein>
<keyword evidence="11" id="KW-1185">Reference proteome</keyword>
<dbReference type="KEGG" id="vg:27912112"/>
<name>A0A191S3V3_9BETA</name>
<evidence type="ECO:0000313" key="10">
    <source>
        <dbReference type="EMBL" id="ANC96575.1"/>
    </source>
</evidence>
<dbReference type="Pfam" id="PF04541">
    <property type="entry name" value="Herpes_U34"/>
    <property type="match status" value="1"/>
</dbReference>
<dbReference type="EMBL" id="KU351741">
    <property type="protein sequence ID" value="ANC96575.1"/>
    <property type="molecule type" value="Genomic_DNA"/>
</dbReference>
<evidence type="ECO:0000256" key="7">
    <source>
        <dbReference type="ARBA" id="ARBA00023136"/>
    </source>
</evidence>